<keyword evidence="2" id="KW-1185">Reference proteome</keyword>
<evidence type="ECO:0000313" key="1">
    <source>
        <dbReference type="EMBL" id="TWT94652.1"/>
    </source>
</evidence>
<evidence type="ECO:0000313" key="2">
    <source>
        <dbReference type="Proteomes" id="UP000320176"/>
    </source>
</evidence>
<protein>
    <submittedName>
        <fullName evidence="1">Uncharacterized protein</fullName>
    </submittedName>
</protein>
<gene>
    <name evidence="1" type="ORF">Pla52n_54730</name>
</gene>
<comment type="caution">
    <text evidence="1">The sequence shown here is derived from an EMBL/GenBank/DDBJ whole genome shotgun (WGS) entry which is preliminary data.</text>
</comment>
<name>A0A5C6A419_9BACT</name>
<dbReference type="AlphaFoldDB" id="A0A5C6A419"/>
<sequence>MNDPSWKVSSSILEMYSMHQGFLGHFSLIATPQNARSQAHAWERTAMESLPRESQRGLEIVSRSAGRSLLIIGFPGRSLGTSGDDQREVSFLELFLLPGHLHQGTWGRSSRAVQANAREGAVWAIERLELAKRMPGHAIDLESRATMVGRHSKSQTNVTIRPRHLLRWMSCS</sequence>
<dbReference type="EMBL" id="SJPN01000007">
    <property type="protein sequence ID" value="TWT94652.1"/>
    <property type="molecule type" value="Genomic_DNA"/>
</dbReference>
<proteinExistence type="predicted"/>
<dbReference type="Proteomes" id="UP000320176">
    <property type="component" value="Unassembled WGS sequence"/>
</dbReference>
<organism evidence="1 2">
    <name type="scientific">Stieleria varia</name>
    <dbReference type="NCBI Taxonomy" id="2528005"/>
    <lineage>
        <taxon>Bacteria</taxon>
        <taxon>Pseudomonadati</taxon>
        <taxon>Planctomycetota</taxon>
        <taxon>Planctomycetia</taxon>
        <taxon>Pirellulales</taxon>
        <taxon>Pirellulaceae</taxon>
        <taxon>Stieleria</taxon>
    </lineage>
</organism>
<reference evidence="1 2" key="1">
    <citation type="submission" date="2019-02" db="EMBL/GenBank/DDBJ databases">
        <title>Deep-cultivation of Planctomycetes and their phenomic and genomic characterization uncovers novel biology.</title>
        <authorList>
            <person name="Wiegand S."/>
            <person name="Jogler M."/>
            <person name="Boedeker C."/>
            <person name="Pinto D."/>
            <person name="Vollmers J."/>
            <person name="Rivas-Marin E."/>
            <person name="Kohn T."/>
            <person name="Peeters S.H."/>
            <person name="Heuer A."/>
            <person name="Rast P."/>
            <person name="Oberbeckmann S."/>
            <person name="Bunk B."/>
            <person name="Jeske O."/>
            <person name="Meyerdierks A."/>
            <person name="Storesund J.E."/>
            <person name="Kallscheuer N."/>
            <person name="Luecker S."/>
            <person name="Lage O.M."/>
            <person name="Pohl T."/>
            <person name="Merkel B.J."/>
            <person name="Hornburger P."/>
            <person name="Mueller R.-W."/>
            <person name="Bruemmer F."/>
            <person name="Labrenz M."/>
            <person name="Spormann A.M."/>
            <person name="Op Den Camp H."/>
            <person name="Overmann J."/>
            <person name="Amann R."/>
            <person name="Jetten M.S.M."/>
            <person name="Mascher T."/>
            <person name="Medema M.H."/>
            <person name="Devos D.P."/>
            <person name="Kaster A.-K."/>
            <person name="Ovreas L."/>
            <person name="Rohde M."/>
            <person name="Galperin M.Y."/>
            <person name="Jogler C."/>
        </authorList>
    </citation>
    <scope>NUCLEOTIDE SEQUENCE [LARGE SCALE GENOMIC DNA]</scope>
    <source>
        <strain evidence="1 2">Pla52n</strain>
    </source>
</reference>
<accession>A0A5C6A419</accession>